<feature type="compositionally biased region" description="Basic and acidic residues" evidence="1">
    <location>
        <begin position="423"/>
        <end position="442"/>
    </location>
</feature>
<sequence>MLIILHPRMNDDLVPQMALMTCNSQEPGPAESTIIAPPILQLPLETLQLALCLADPFDVSSTSQTCRALHDAIYGPEGTFIWRSLFLQIWDDPRLRIHLNTTRGWHLGTQGELDMALNAIEFDWKAELQKRIRAFKMLHGNPRVSCKERKEVIKTLRSVLYTSAPAFTIPGLEIKSKNAIWLKESIDSARMFNNQSWPRFRHPELYSSEELPDLEECELRSEMHTFFSLSAEDMTIPEVPEPAPPRNEDEDKLDDRQASGEPSNNTEASGSSANVSFSSSSTQLPPTASERRHTRSTSDFIVQLLGLPEISPSTLSYTNLRTAARAFVYNRDNYIPSNKYAPLLNDLQGGFKPYWRHLEDLMVVLMWDLAEEAPHTLLGPLLPGETETDRAARFRPPEDLDALRPHSAPGWKEQLTAAAEWESAQKEDAIEEKKEKGKEGEGKTWNDWDDWAGVEGRWSRVVSFMDYRDFARFNFHLRGNGRRHDISIFEESDFMEATRIITVELRITRIESFSDSRHSPAAVRLNRPRIHFAGKSYMPHPHGPPAIEMSRLRGFVECLASEDIRWQMISSYGGEERWSSEGVQIGGVGSARGVVGCWTGVDHDIGDPVGPYCFWKVAGREILPISDAARPRGSFEI</sequence>
<evidence type="ECO:0008006" key="4">
    <source>
        <dbReference type="Google" id="ProtNLM"/>
    </source>
</evidence>
<feature type="region of interest" description="Disordered" evidence="1">
    <location>
        <begin position="230"/>
        <end position="295"/>
    </location>
</feature>
<evidence type="ECO:0000313" key="3">
    <source>
        <dbReference type="Proteomes" id="UP000054248"/>
    </source>
</evidence>
<dbReference type="OrthoDB" id="3226064at2759"/>
<gene>
    <name evidence="2" type="ORF">M407DRAFT_113448</name>
</gene>
<dbReference type="InterPro" id="IPR036047">
    <property type="entry name" value="F-box-like_dom_sf"/>
</dbReference>
<proteinExistence type="predicted"/>
<feature type="region of interest" description="Disordered" evidence="1">
    <location>
        <begin position="422"/>
        <end position="442"/>
    </location>
</feature>
<organism evidence="2 3">
    <name type="scientific">Tulasnella calospora MUT 4182</name>
    <dbReference type="NCBI Taxonomy" id="1051891"/>
    <lineage>
        <taxon>Eukaryota</taxon>
        <taxon>Fungi</taxon>
        <taxon>Dikarya</taxon>
        <taxon>Basidiomycota</taxon>
        <taxon>Agaricomycotina</taxon>
        <taxon>Agaricomycetes</taxon>
        <taxon>Cantharellales</taxon>
        <taxon>Tulasnellaceae</taxon>
        <taxon>Tulasnella</taxon>
    </lineage>
</organism>
<dbReference type="AlphaFoldDB" id="A0A0C3Q358"/>
<feature type="compositionally biased region" description="Basic and acidic residues" evidence="1">
    <location>
        <begin position="246"/>
        <end position="258"/>
    </location>
</feature>
<dbReference type="HOGENOM" id="CLU_019366_1_0_1"/>
<protein>
    <recommendedName>
        <fullName evidence="4">F-box domain-containing protein</fullName>
    </recommendedName>
</protein>
<name>A0A0C3Q358_9AGAM</name>
<keyword evidence="3" id="KW-1185">Reference proteome</keyword>
<evidence type="ECO:0000256" key="1">
    <source>
        <dbReference type="SAM" id="MobiDB-lite"/>
    </source>
</evidence>
<reference evidence="2 3" key="1">
    <citation type="submission" date="2014-04" db="EMBL/GenBank/DDBJ databases">
        <authorList>
            <consortium name="DOE Joint Genome Institute"/>
            <person name="Kuo A."/>
            <person name="Girlanda M."/>
            <person name="Perotto S."/>
            <person name="Kohler A."/>
            <person name="Nagy L.G."/>
            <person name="Floudas D."/>
            <person name="Copeland A."/>
            <person name="Barry K.W."/>
            <person name="Cichocki N."/>
            <person name="Veneault-Fourrey C."/>
            <person name="LaButti K."/>
            <person name="Lindquist E.A."/>
            <person name="Lipzen A."/>
            <person name="Lundell T."/>
            <person name="Morin E."/>
            <person name="Murat C."/>
            <person name="Sun H."/>
            <person name="Tunlid A."/>
            <person name="Henrissat B."/>
            <person name="Grigoriev I.V."/>
            <person name="Hibbett D.S."/>
            <person name="Martin F."/>
            <person name="Nordberg H.P."/>
            <person name="Cantor M.N."/>
            <person name="Hua S.X."/>
        </authorList>
    </citation>
    <scope>NUCLEOTIDE SEQUENCE [LARGE SCALE GENOMIC DNA]</scope>
    <source>
        <strain evidence="2 3">MUT 4182</strain>
    </source>
</reference>
<dbReference type="STRING" id="1051891.A0A0C3Q358"/>
<dbReference type="Proteomes" id="UP000054248">
    <property type="component" value="Unassembled WGS sequence"/>
</dbReference>
<reference evidence="3" key="2">
    <citation type="submission" date="2015-01" db="EMBL/GenBank/DDBJ databases">
        <title>Evolutionary Origins and Diversification of the Mycorrhizal Mutualists.</title>
        <authorList>
            <consortium name="DOE Joint Genome Institute"/>
            <consortium name="Mycorrhizal Genomics Consortium"/>
            <person name="Kohler A."/>
            <person name="Kuo A."/>
            <person name="Nagy L.G."/>
            <person name="Floudas D."/>
            <person name="Copeland A."/>
            <person name="Barry K.W."/>
            <person name="Cichocki N."/>
            <person name="Veneault-Fourrey C."/>
            <person name="LaButti K."/>
            <person name="Lindquist E.A."/>
            <person name="Lipzen A."/>
            <person name="Lundell T."/>
            <person name="Morin E."/>
            <person name="Murat C."/>
            <person name="Riley R."/>
            <person name="Ohm R."/>
            <person name="Sun H."/>
            <person name="Tunlid A."/>
            <person name="Henrissat B."/>
            <person name="Grigoriev I.V."/>
            <person name="Hibbett D.S."/>
            <person name="Martin F."/>
        </authorList>
    </citation>
    <scope>NUCLEOTIDE SEQUENCE [LARGE SCALE GENOMIC DNA]</scope>
    <source>
        <strain evidence="3">MUT 4182</strain>
    </source>
</reference>
<accession>A0A0C3Q358</accession>
<dbReference type="EMBL" id="KN823093">
    <property type="protein sequence ID" value="KIO23080.1"/>
    <property type="molecule type" value="Genomic_DNA"/>
</dbReference>
<dbReference type="SUPFAM" id="SSF81383">
    <property type="entry name" value="F-box domain"/>
    <property type="match status" value="1"/>
</dbReference>
<evidence type="ECO:0000313" key="2">
    <source>
        <dbReference type="EMBL" id="KIO23080.1"/>
    </source>
</evidence>
<feature type="compositionally biased region" description="Low complexity" evidence="1">
    <location>
        <begin position="269"/>
        <end position="281"/>
    </location>
</feature>